<evidence type="ECO:0000313" key="5">
    <source>
        <dbReference type="Proteomes" id="UP000275772"/>
    </source>
</evidence>
<feature type="compositionally biased region" description="Low complexity" evidence="1">
    <location>
        <begin position="443"/>
        <end position="458"/>
    </location>
</feature>
<feature type="compositionally biased region" description="Polar residues" evidence="1">
    <location>
        <begin position="687"/>
        <end position="698"/>
    </location>
</feature>
<dbReference type="Proteomes" id="UP000275772">
    <property type="component" value="Unassembled WGS sequence"/>
</dbReference>
<dbReference type="PANTHER" id="PTHR31987:SF11">
    <property type="entry name" value="DUF2433 DOMAIN-CONTAINING PROTEIN"/>
    <property type="match status" value="1"/>
</dbReference>
<dbReference type="Pfam" id="PF10360">
    <property type="entry name" value="DUF2433"/>
    <property type="match status" value="1"/>
</dbReference>
<evidence type="ECO:0000259" key="3">
    <source>
        <dbReference type="Pfam" id="PF25061"/>
    </source>
</evidence>
<name>A0A383V0U7_BLUHO</name>
<sequence length="704" mass="75053">MQRPQTYNANPVYLPNGATGGNTGLPPGAAPLLPNNGRIIQNGGVRILCVADVRGNLKSLNDLAKQARADHIIHTGDFGFYDGTSLERIAEKTLKHVAQYSPLISETVKKTIAASNGPVKTRFNHTELPLSELPLFLNGSCKLDVPVYTVWGACEDVRVLEKFRSGEYKVDKLHVIDEARSMLLEVGGVKLRLLGLGGAVVMHKLFDNGEGRTTIAGGQGTMWTTLLQMGELVDTANRVYDPTETRIFITHASPAREGILNQLTVTLKADFSISAGLHFRYGSSYNEFSVNPTLDHYRGKLAASKASFNDVWETVKGEVQPAIAQNEAQQNLLQNALGVVDKMPSTALGGNPFGGPVGGTNTSAIGQVDESAFKNLWNFNLADAAFGWLVLEVQDSRIGTEMKAQGFNFAHRGAKQTSGIQPSAAASGTAGPSQPLTAAPNLAGPSQQASHPQPASQSFNQSQSRLSQTQNSRVSIAHEAIPPTTSQQQKSSAPAPQPSTAETLPEKVENENTQATGEETGTNGVESTSSVTKSQPAEIIGLFIMNVTTDEAVRELFNDEDREKITRIEKWGQSNKVAHFKSFQERDTILANLPDDVKLRTGEDRSRPLVKVFQVRESNKSYSNSRGGVGNWGSGRTGNTGPPHGGYRSGGGGASDSEGGRGGRGGRGGQRGRGGERGRGRGRGFKSDSSPVTTNATPAPTGDA</sequence>
<feature type="domain" description="RNA-binding" evidence="3">
    <location>
        <begin position="537"/>
        <end position="618"/>
    </location>
</feature>
<dbReference type="Pfam" id="PF25061">
    <property type="entry name" value="RRM_fung"/>
    <property type="match status" value="1"/>
</dbReference>
<organism evidence="4 5">
    <name type="scientific">Blumeria hordei</name>
    <name type="common">Barley powdery mildew</name>
    <name type="synonym">Blumeria graminis f. sp. hordei</name>
    <dbReference type="NCBI Taxonomy" id="2867405"/>
    <lineage>
        <taxon>Eukaryota</taxon>
        <taxon>Fungi</taxon>
        <taxon>Dikarya</taxon>
        <taxon>Ascomycota</taxon>
        <taxon>Pezizomycotina</taxon>
        <taxon>Leotiomycetes</taxon>
        <taxon>Erysiphales</taxon>
        <taxon>Erysiphaceae</taxon>
        <taxon>Blumeria</taxon>
    </lineage>
</organism>
<dbReference type="AlphaFoldDB" id="A0A383V0U7"/>
<feature type="compositionally biased region" description="Polar residues" evidence="1">
    <location>
        <begin position="511"/>
        <end position="533"/>
    </location>
</feature>
<dbReference type="InterPro" id="IPR056812">
    <property type="entry name" value="RRM_fung"/>
</dbReference>
<dbReference type="PANTHER" id="PTHR31987">
    <property type="entry name" value="GLUTAMINASE A-RELATED"/>
    <property type="match status" value="1"/>
</dbReference>
<feature type="compositionally biased region" description="Low complexity" evidence="1">
    <location>
        <begin position="482"/>
        <end position="501"/>
    </location>
</feature>
<accession>A0A383V0U7</accession>
<dbReference type="InterPro" id="IPR018829">
    <property type="entry name" value="DUF2433"/>
</dbReference>
<feature type="compositionally biased region" description="Polar residues" evidence="1">
    <location>
        <begin position="459"/>
        <end position="474"/>
    </location>
</feature>
<evidence type="ECO:0000256" key="1">
    <source>
        <dbReference type="SAM" id="MobiDB-lite"/>
    </source>
</evidence>
<dbReference type="InterPro" id="IPR052743">
    <property type="entry name" value="Glutaminase_GtaA"/>
</dbReference>
<dbReference type="InterPro" id="IPR029052">
    <property type="entry name" value="Metallo-depent_PP-like"/>
</dbReference>
<feature type="region of interest" description="Disordered" evidence="1">
    <location>
        <begin position="620"/>
        <end position="704"/>
    </location>
</feature>
<protein>
    <submittedName>
        <fullName evidence="4">Uncharacterized protein</fullName>
    </submittedName>
</protein>
<feature type="region of interest" description="Disordered" evidence="1">
    <location>
        <begin position="414"/>
        <end position="533"/>
    </location>
</feature>
<feature type="domain" description="DUF2433" evidence="2">
    <location>
        <begin position="281"/>
        <end position="412"/>
    </location>
</feature>
<gene>
    <name evidence="4" type="ORF">BLGHR1_16429</name>
</gene>
<feature type="compositionally biased region" description="Gly residues" evidence="1">
    <location>
        <begin position="627"/>
        <end position="672"/>
    </location>
</feature>
<dbReference type="VEuPathDB" id="FungiDB:BLGHR1_16429"/>
<feature type="compositionally biased region" description="Low complexity" evidence="1">
    <location>
        <begin position="421"/>
        <end position="435"/>
    </location>
</feature>
<evidence type="ECO:0000313" key="4">
    <source>
        <dbReference type="EMBL" id="SZF05626.1"/>
    </source>
</evidence>
<dbReference type="SUPFAM" id="SSF56300">
    <property type="entry name" value="Metallo-dependent phosphatases"/>
    <property type="match status" value="1"/>
</dbReference>
<reference evidence="4 5" key="1">
    <citation type="submission" date="2017-11" db="EMBL/GenBank/DDBJ databases">
        <authorList>
            <person name="Kracher B."/>
        </authorList>
    </citation>
    <scope>NUCLEOTIDE SEQUENCE [LARGE SCALE GENOMIC DNA]</scope>
    <source>
        <strain evidence="4 5">RACE1</strain>
    </source>
</reference>
<proteinExistence type="predicted"/>
<evidence type="ECO:0000259" key="2">
    <source>
        <dbReference type="Pfam" id="PF10360"/>
    </source>
</evidence>
<feature type="region of interest" description="Disordered" evidence="1">
    <location>
        <begin position="1"/>
        <end position="20"/>
    </location>
</feature>
<dbReference type="EMBL" id="UNSH01000081">
    <property type="protein sequence ID" value="SZF05626.1"/>
    <property type="molecule type" value="Genomic_DNA"/>
</dbReference>